<accession>A0AAV9N1E1</accession>
<evidence type="ECO:0000256" key="1">
    <source>
        <dbReference type="ARBA" id="ARBA00004123"/>
    </source>
</evidence>
<dbReference type="Proteomes" id="UP001358417">
    <property type="component" value="Unassembled WGS sequence"/>
</dbReference>
<dbReference type="GeneID" id="89974849"/>
<evidence type="ECO:0000256" key="6">
    <source>
        <dbReference type="SAM" id="MobiDB-lite"/>
    </source>
</evidence>
<feature type="region of interest" description="Disordered" evidence="6">
    <location>
        <begin position="1"/>
        <end position="37"/>
    </location>
</feature>
<evidence type="ECO:0000256" key="4">
    <source>
        <dbReference type="ARBA" id="ARBA00023163"/>
    </source>
</evidence>
<keyword evidence="4" id="KW-0804">Transcription</keyword>
<protein>
    <recommendedName>
        <fullName evidence="9">Transcription factor domain-containing protein</fullName>
    </recommendedName>
</protein>
<feature type="compositionally biased region" description="Polar residues" evidence="6">
    <location>
        <begin position="1"/>
        <end position="23"/>
    </location>
</feature>
<dbReference type="GO" id="GO:0000976">
    <property type="term" value="F:transcription cis-regulatory region binding"/>
    <property type="evidence" value="ECO:0007669"/>
    <property type="project" value="TreeGrafter"/>
</dbReference>
<keyword evidence="5" id="KW-0539">Nucleus</keyword>
<name>A0AAV9N1E1_9EURO</name>
<dbReference type="AlphaFoldDB" id="A0AAV9N1E1"/>
<dbReference type="InterPro" id="IPR051089">
    <property type="entry name" value="prtT"/>
</dbReference>
<evidence type="ECO:0000256" key="3">
    <source>
        <dbReference type="ARBA" id="ARBA00023125"/>
    </source>
</evidence>
<dbReference type="RefSeq" id="XP_064703125.1">
    <property type="nucleotide sequence ID" value="XM_064850238.1"/>
</dbReference>
<gene>
    <name evidence="7" type="ORF">LTR84_006678</name>
</gene>
<dbReference type="PANTHER" id="PTHR31845">
    <property type="entry name" value="FINGER DOMAIN PROTEIN, PUTATIVE-RELATED"/>
    <property type="match status" value="1"/>
</dbReference>
<dbReference type="CDD" id="cd12148">
    <property type="entry name" value="fungal_TF_MHR"/>
    <property type="match status" value="1"/>
</dbReference>
<comment type="caution">
    <text evidence="7">The sequence shown here is derived from an EMBL/GenBank/DDBJ whole genome shotgun (WGS) entry which is preliminary data.</text>
</comment>
<keyword evidence="8" id="KW-1185">Reference proteome</keyword>
<comment type="subcellular location">
    <subcellularLocation>
        <location evidence="1">Nucleus</location>
    </subcellularLocation>
</comment>
<dbReference type="EMBL" id="JAVRRD010000025">
    <property type="protein sequence ID" value="KAK5047581.1"/>
    <property type="molecule type" value="Genomic_DNA"/>
</dbReference>
<sequence>MSQMLSTHSSNLRGTSPTSLFLQSSSPGSGDTTSPATDIALLPEQDAASSLNLFCSDMMPLFPFVRIASSTTAQSLAQQKPILYLAILMAARSQHDKCQYSSLVSTIREEICRRFMTCLAQDVGMLEGLLVYLAWSHVDRANGPPCIRVFHMVLALIAELGLDKEPQLSSGMASKNEDSTFSSKPRTLAERRLFLGAYWLGSMFVNFLHTSSVDDADSRVIRFRTCSSDFETIQYGGYAEHCCRTLEETADYQTDFDLVQLVRMQRMTDITKEALHSSALETTINLSSFLSMRIATLESDLAEVGSCFRQEVPQASLLAMCYHTVRVHILQVALEENDFVPMLDGGFNGELSSSSEITGLDRQALLSSCWSAVKAICNHFLNLPSRVVFSLPFPYWLQIRHSFTVQSKFLELTDGIWKNSKDSMMEELKETVSEFCRRLQDLVEEGSQFVPPRGMPEDIQLMINTLKSYADKMDGRSYAMAVKTTCGEGFRMADEGSELNHLYHIQEHHEQASLLDFLFFDNESWRQ</sequence>
<proteinExistence type="predicted"/>
<evidence type="ECO:0000313" key="7">
    <source>
        <dbReference type="EMBL" id="KAK5047581.1"/>
    </source>
</evidence>
<dbReference type="GO" id="GO:0005634">
    <property type="term" value="C:nucleus"/>
    <property type="evidence" value="ECO:0007669"/>
    <property type="project" value="UniProtKB-SubCell"/>
</dbReference>
<feature type="compositionally biased region" description="Low complexity" evidence="6">
    <location>
        <begin position="24"/>
        <end position="35"/>
    </location>
</feature>
<keyword evidence="3" id="KW-0238">DNA-binding</keyword>
<keyword evidence="2" id="KW-0805">Transcription regulation</keyword>
<reference evidence="7 8" key="1">
    <citation type="submission" date="2023-08" db="EMBL/GenBank/DDBJ databases">
        <title>Black Yeasts Isolated from many extreme environments.</title>
        <authorList>
            <person name="Coleine C."/>
            <person name="Stajich J.E."/>
            <person name="Selbmann L."/>
        </authorList>
    </citation>
    <scope>NUCLEOTIDE SEQUENCE [LARGE SCALE GENOMIC DNA]</scope>
    <source>
        <strain evidence="7 8">CCFEE 5792</strain>
    </source>
</reference>
<organism evidence="7 8">
    <name type="scientific">Exophiala bonariae</name>
    <dbReference type="NCBI Taxonomy" id="1690606"/>
    <lineage>
        <taxon>Eukaryota</taxon>
        <taxon>Fungi</taxon>
        <taxon>Dikarya</taxon>
        <taxon>Ascomycota</taxon>
        <taxon>Pezizomycotina</taxon>
        <taxon>Eurotiomycetes</taxon>
        <taxon>Chaetothyriomycetidae</taxon>
        <taxon>Chaetothyriales</taxon>
        <taxon>Herpotrichiellaceae</taxon>
        <taxon>Exophiala</taxon>
    </lineage>
</organism>
<dbReference type="GO" id="GO:0000981">
    <property type="term" value="F:DNA-binding transcription factor activity, RNA polymerase II-specific"/>
    <property type="evidence" value="ECO:0007669"/>
    <property type="project" value="TreeGrafter"/>
</dbReference>
<evidence type="ECO:0000313" key="8">
    <source>
        <dbReference type="Proteomes" id="UP001358417"/>
    </source>
</evidence>
<evidence type="ECO:0000256" key="2">
    <source>
        <dbReference type="ARBA" id="ARBA00023015"/>
    </source>
</evidence>
<evidence type="ECO:0000256" key="5">
    <source>
        <dbReference type="ARBA" id="ARBA00023242"/>
    </source>
</evidence>
<dbReference type="PANTHER" id="PTHR31845:SF10">
    <property type="entry name" value="ZN(II)2CYS6 TRANSCRIPTION FACTOR (EUROFUNG)"/>
    <property type="match status" value="1"/>
</dbReference>
<evidence type="ECO:0008006" key="9">
    <source>
        <dbReference type="Google" id="ProtNLM"/>
    </source>
</evidence>